<sequence length="150" mass="17529">MKLTVKLVEELNSCYGSDLISFSVEKGATLFYKGLLKSFIEKHSISDSEGFQKASPCFLEEMREACDVIVGWNEKKANKIWWEYDNHGIFLKTCHAYEPLYVFYFGDHFVDPVSILREEGKVSFEIFIDNIAAWEREWEAELEQMEDSDE</sequence>
<keyword evidence="2" id="KW-1185">Reference proteome</keyword>
<accession>A0A4U8T209</accession>
<gene>
    <name evidence="1" type="ORF">LS74_001610</name>
</gene>
<evidence type="ECO:0000313" key="1">
    <source>
        <dbReference type="EMBL" id="TLD93451.1"/>
    </source>
</evidence>
<protein>
    <submittedName>
        <fullName evidence="1">Uncharacterized protein</fullName>
    </submittedName>
</protein>
<reference evidence="1 2" key="1">
    <citation type="journal article" date="2014" name="Genome Announc.">
        <title>Draft genome sequences of eight enterohepatic helicobacter species isolated from both laboratory and wild rodents.</title>
        <authorList>
            <person name="Sheh A."/>
            <person name="Shen Z."/>
            <person name="Fox J.G."/>
        </authorList>
    </citation>
    <scope>NUCLEOTIDE SEQUENCE [LARGE SCALE GENOMIC DNA]</scope>
    <source>
        <strain evidence="1 2">MIT 96-1001</strain>
    </source>
</reference>
<proteinExistence type="predicted"/>
<dbReference type="AlphaFoldDB" id="A0A4U8T209"/>
<dbReference type="Proteomes" id="UP000029921">
    <property type="component" value="Unassembled WGS sequence"/>
</dbReference>
<evidence type="ECO:0000313" key="2">
    <source>
        <dbReference type="Proteomes" id="UP000029921"/>
    </source>
</evidence>
<organism evidence="1 2">
    <name type="scientific">Helicobacter magdeburgensis</name>
    <dbReference type="NCBI Taxonomy" id="471858"/>
    <lineage>
        <taxon>Bacteria</taxon>
        <taxon>Pseudomonadati</taxon>
        <taxon>Campylobacterota</taxon>
        <taxon>Epsilonproteobacteria</taxon>
        <taxon>Campylobacterales</taxon>
        <taxon>Helicobacteraceae</taxon>
        <taxon>Helicobacter</taxon>
    </lineage>
</organism>
<dbReference type="EMBL" id="JRPE02000002">
    <property type="protein sequence ID" value="TLD93451.1"/>
    <property type="molecule type" value="Genomic_DNA"/>
</dbReference>
<comment type="caution">
    <text evidence="1">The sequence shown here is derived from an EMBL/GenBank/DDBJ whole genome shotgun (WGS) entry which is preliminary data.</text>
</comment>
<dbReference type="RefSeq" id="WP_034586864.1">
    <property type="nucleotide sequence ID" value="NZ_JRPE02000002.1"/>
</dbReference>
<name>A0A4U8T209_9HELI</name>